<dbReference type="SUPFAM" id="SSF49265">
    <property type="entry name" value="Fibronectin type III"/>
    <property type="match status" value="1"/>
</dbReference>
<organism evidence="3 4">
    <name type="scientific">Trichonephila clavata</name>
    <name type="common">Joro spider</name>
    <name type="synonym">Nephila clavata</name>
    <dbReference type="NCBI Taxonomy" id="2740835"/>
    <lineage>
        <taxon>Eukaryota</taxon>
        <taxon>Metazoa</taxon>
        <taxon>Ecdysozoa</taxon>
        <taxon>Arthropoda</taxon>
        <taxon>Chelicerata</taxon>
        <taxon>Arachnida</taxon>
        <taxon>Araneae</taxon>
        <taxon>Araneomorphae</taxon>
        <taxon>Entelegynae</taxon>
        <taxon>Araneoidea</taxon>
        <taxon>Nephilidae</taxon>
        <taxon>Trichonephila</taxon>
    </lineage>
</organism>
<dbReference type="Gene3D" id="2.60.40.10">
    <property type="entry name" value="Immunoglobulins"/>
    <property type="match status" value="1"/>
</dbReference>
<sequence length="154" mass="16478">APQSPHDCLVTNQTLDSLTIECQAGHNGSLPQIFHMEVYNSLAEHMADNLTRLDKPRFKVTDLSQSTSYVLVIYASNIKGRSDSVALVATTLSTAERRTAQSDKLSFNPMVSILVGVAALVAVVGVVVVIIIVKSYASKQAASKDTVLAESSTE</sequence>
<dbReference type="InterPro" id="IPR036116">
    <property type="entry name" value="FN3_sf"/>
</dbReference>
<dbReference type="OrthoDB" id="8825892at2759"/>
<dbReference type="InterPro" id="IPR013783">
    <property type="entry name" value="Ig-like_fold"/>
</dbReference>
<evidence type="ECO:0000259" key="2">
    <source>
        <dbReference type="PROSITE" id="PS50853"/>
    </source>
</evidence>
<keyword evidence="1" id="KW-1133">Transmembrane helix</keyword>
<dbReference type="PANTHER" id="PTHR23278:SF19">
    <property type="entry name" value="OBSCURIN"/>
    <property type="match status" value="1"/>
</dbReference>
<feature type="transmembrane region" description="Helical" evidence="1">
    <location>
        <begin position="111"/>
        <end position="133"/>
    </location>
</feature>
<protein>
    <submittedName>
        <fullName evidence="3">Fibronectin type-III domain-containing protein</fullName>
    </submittedName>
</protein>
<dbReference type="CDD" id="cd00063">
    <property type="entry name" value="FN3"/>
    <property type="match status" value="1"/>
</dbReference>
<gene>
    <name evidence="3" type="primary">AVEN_206188_1</name>
    <name evidence="3" type="ORF">TNCT_359111</name>
</gene>
<accession>A0A8X6ITV6</accession>
<reference evidence="3" key="1">
    <citation type="submission" date="2020-07" db="EMBL/GenBank/DDBJ databases">
        <title>Multicomponent nature underlies the extraordinary mechanical properties of spider dragline silk.</title>
        <authorList>
            <person name="Kono N."/>
            <person name="Nakamura H."/>
            <person name="Mori M."/>
            <person name="Yoshida Y."/>
            <person name="Ohtoshi R."/>
            <person name="Malay A.D."/>
            <person name="Moran D.A.P."/>
            <person name="Tomita M."/>
            <person name="Numata K."/>
            <person name="Arakawa K."/>
        </authorList>
    </citation>
    <scope>NUCLEOTIDE SEQUENCE</scope>
</reference>
<proteinExistence type="predicted"/>
<evidence type="ECO:0000313" key="4">
    <source>
        <dbReference type="Proteomes" id="UP000887116"/>
    </source>
</evidence>
<keyword evidence="1" id="KW-0472">Membrane</keyword>
<dbReference type="AlphaFoldDB" id="A0A8X6ITV6"/>
<name>A0A8X6ITV6_TRICU</name>
<comment type="caution">
    <text evidence="3">The sequence shown here is derived from an EMBL/GenBank/DDBJ whole genome shotgun (WGS) entry which is preliminary data.</text>
</comment>
<evidence type="ECO:0000256" key="1">
    <source>
        <dbReference type="SAM" id="Phobius"/>
    </source>
</evidence>
<dbReference type="Proteomes" id="UP000887116">
    <property type="component" value="Unassembled WGS sequence"/>
</dbReference>
<evidence type="ECO:0000313" key="3">
    <source>
        <dbReference type="EMBL" id="GFQ83010.1"/>
    </source>
</evidence>
<dbReference type="PROSITE" id="PS50853">
    <property type="entry name" value="FN3"/>
    <property type="match status" value="1"/>
</dbReference>
<feature type="non-terminal residue" evidence="3">
    <location>
        <position position="1"/>
    </location>
</feature>
<dbReference type="PANTHER" id="PTHR23278">
    <property type="entry name" value="SIDESTEP PROTEIN"/>
    <property type="match status" value="1"/>
</dbReference>
<feature type="domain" description="Fibronectin type-III" evidence="2">
    <location>
        <begin position="1"/>
        <end position="97"/>
    </location>
</feature>
<dbReference type="EMBL" id="BMAO01022594">
    <property type="protein sequence ID" value="GFQ83010.1"/>
    <property type="molecule type" value="Genomic_DNA"/>
</dbReference>
<dbReference type="InterPro" id="IPR003961">
    <property type="entry name" value="FN3_dom"/>
</dbReference>
<keyword evidence="1" id="KW-0812">Transmembrane</keyword>
<keyword evidence="4" id="KW-1185">Reference proteome</keyword>